<gene>
    <name evidence="3" type="ORF">FFLO_04583</name>
</gene>
<dbReference type="Proteomes" id="UP000812966">
    <property type="component" value="Unassembled WGS sequence"/>
</dbReference>
<sequence>MPHADAAFVPDDIKTKAAFYAHVEESISALVDGQDYWVSNFANASSVLYNSYLGSSLYGRRDDGEPVVNWCGFYVHPPEQSRSGPLLLGPFCGRPACQVIQTKPGKGVCADAFLKNETLVVGDVHTYPGHIACDALSQSEIVLPLKSQKDGVTVGVLDLDSTVKNTFDDEDKRGLERIVALLKI</sequence>
<evidence type="ECO:0000313" key="4">
    <source>
        <dbReference type="Proteomes" id="UP000812966"/>
    </source>
</evidence>
<dbReference type="PANTHER" id="PTHR21021">
    <property type="entry name" value="GAF/PUTATIVE CYTOSKELETAL PROTEIN"/>
    <property type="match status" value="1"/>
</dbReference>
<dbReference type="InterPro" id="IPR029016">
    <property type="entry name" value="GAF-like_dom_sf"/>
</dbReference>
<dbReference type="InterPro" id="IPR051330">
    <property type="entry name" value="Phosphatase_reg/MetRdx"/>
</dbReference>
<feature type="domain" description="GAF" evidence="2">
    <location>
        <begin position="76"/>
        <end position="182"/>
    </location>
</feature>
<reference evidence="3" key="1">
    <citation type="submission" date="2020-04" db="EMBL/GenBank/DDBJ databases">
        <title>Analysis of mating type loci in Filobasidium floriforme.</title>
        <authorList>
            <person name="Nowrousian M."/>
        </authorList>
    </citation>
    <scope>NUCLEOTIDE SEQUENCE</scope>
    <source>
        <strain evidence="3">CBS 6242</strain>
    </source>
</reference>
<dbReference type="Pfam" id="PF13185">
    <property type="entry name" value="GAF_2"/>
    <property type="match status" value="1"/>
</dbReference>
<dbReference type="GO" id="GO:0033745">
    <property type="term" value="F:L-methionine-(R)-S-oxide reductase activity"/>
    <property type="evidence" value="ECO:0007669"/>
    <property type="project" value="TreeGrafter"/>
</dbReference>
<evidence type="ECO:0000313" key="3">
    <source>
        <dbReference type="EMBL" id="KAG7531089.1"/>
    </source>
</evidence>
<dbReference type="InterPro" id="IPR000614">
    <property type="entry name" value="FRMsr_CS"/>
</dbReference>
<accession>A0A8K0JJY2</accession>
<dbReference type="PROSITE" id="PS01320">
    <property type="entry name" value="UPF0067"/>
    <property type="match status" value="1"/>
</dbReference>
<organism evidence="3 4">
    <name type="scientific">Filobasidium floriforme</name>
    <dbReference type="NCBI Taxonomy" id="5210"/>
    <lineage>
        <taxon>Eukaryota</taxon>
        <taxon>Fungi</taxon>
        <taxon>Dikarya</taxon>
        <taxon>Basidiomycota</taxon>
        <taxon>Agaricomycotina</taxon>
        <taxon>Tremellomycetes</taxon>
        <taxon>Filobasidiales</taxon>
        <taxon>Filobasidiaceae</taxon>
        <taxon>Filobasidium</taxon>
    </lineage>
</organism>
<dbReference type="InterPro" id="IPR003018">
    <property type="entry name" value="GAF"/>
</dbReference>
<dbReference type="SUPFAM" id="SSF55781">
    <property type="entry name" value="GAF domain-like"/>
    <property type="match status" value="1"/>
</dbReference>
<comment type="similarity">
    <text evidence="1">Belongs to the free Met sulfoxide reductase family.</text>
</comment>
<dbReference type="EMBL" id="JABELV010000099">
    <property type="protein sequence ID" value="KAG7531089.1"/>
    <property type="molecule type" value="Genomic_DNA"/>
</dbReference>
<protein>
    <recommendedName>
        <fullName evidence="2">GAF domain-containing protein</fullName>
    </recommendedName>
</protein>
<proteinExistence type="inferred from homology"/>
<dbReference type="PANTHER" id="PTHR21021:SF15">
    <property type="entry name" value="FREE METHIONINE-R-SULFOXIDE REDUCTASE"/>
    <property type="match status" value="1"/>
</dbReference>
<evidence type="ECO:0000256" key="1">
    <source>
        <dbReference type="ARBA" id="ARBA00038454"/>
    </source>
</evidence>
<evidence type="ECO:0000259" key="2">
    <source>
        <dbReference type="Pfam" id="PF13185"/>
    </source>
</evidence>
<name>A0A8K0JJY2_9TREE</name>
<dbReference type="Gene3D" id="3.30.450.40">
    <property type="match status" value="1"/>
</dbReference>
<dbReference type="AlphaFoldDB" id="A0A8K0JJY2"/>
<dbReference type="GO" id="GO:0005829">
    <property type="term" value="C:cytosol"/>
    <property type="evidence" value="ECO:0007669"/>
    <property type="project" value="TreeGrafter"/>
</dbReference>
<dbReference type="OrthoDB" id="15735at2759"/>
<keyword evidence="4" id="KW-1185">Reference proteome</keyword>
<comment type="caution">
    <text evidence="3">The sequence shown here is derived from an EMBL/GenBank/DDBJ whole genome shotgun (WGS) entry which is preliminary data.</text>
</comment>